<dbReference type="SMART" id="SM01196">
    <property type="entry name" value="FERM_C"/>
    <property type="match status" value="1"/>
</dbReference>
<dbReference type="Gene3D" id="2.30.29.30">
    <property type="entry name" value="Pleckstrin-homology domain (PH domain)/Phosphotyrosine-binding domain (PTB)"/>
    <property type="match status" value="1"/>
</dbReference>
<dbReference type="Gene3D" id="3.10.20.90">
    <property type="entry name" value="Phosphatidylinositol 3-kinase Catalytic Subunit, Chain A, domain 1"/>
    <property type="match status" value="1"/>
</dbReference>
<feature type="region of interest" description="Disordered" evidence="3">
    <location>
        <begin position="346"/>
        <end position="369"/>
    </location>
</feature>
<dbReference type="InterPro" id="IPR000299">
    <property type="entry name" value="FERM_domain"/>
</dbReference>
<dbReference type="InterPro" id="IPR014352">
    <property type="entry name" value="FERM/acyl-CoA-bd_prot_sf"/>
</dbReference>
<dbReference type="InterPro" id="IPR011993">
    <property type="entry name" value="PH-like_dom_sf"/>
</dbReference>
<evidence type="ECO:0000313" key="6">
    <source>
        <dbReference type="Proteomes" id="UP000694941"/>
    </source>
</evidence>
<dbReference type="InterPro" id="IPR029071">
    <property type="entry name" value="Ubiquitin-like_domsf"/>
</dbReference>
<feature type="compositionally biased region" description="Basic and acidic residues" evidence="3">
    <location>
        <begin position="539"/>
        <end position="548"/>
    </location>
</feature>
<dbReference type="Pfam" id="PF09379">
    <property type="entry name" value="FERM_N"/>
    <property type="match status" value="1"/>
</dbReference>
<dbReference type="InterPro" id="IPR019748">
    <property type="entry name" value="FERM_central"/>
</dbReference>
<dbReference type="InterPro" id="IPR035963">
    <property type="entry name" value="FERM_2"/>
</dbReference>
<dbReference type="CDD" id="cd14473">
    <property type="entry name" value="FERM_B-lobe"/>
    <property type="match status" value="1"/>
</dbReference>
<dbReference type="PANTHER" id="PTHR45858">
    <property type="entry name" value="FERM DOMAIN CONTAINING PROTEIN"/>
    <property type="match status" value="1"/>
</dbReference>
<dbReference type="InterPro" id="IPR014847">
    <property type="entry name" value="FA"/>
</dbReference>
<reference evidence="7" key="1">
    <citation type="submission" date="2025-08" db="UniProtKB">
        <authorList>
            <consortium name="RefSeq"/>
        </authorList>
    </citation>
    <scope>IDENTIFICATION</scope>
    <source>
        <tissue evidence="7">Muscle</tissue>
    </source>
</reference>
<evidence type="ECO:0000256" key="1">
    <source>
        <dbReference type="ARBA" id="ARBA00004282"/>
    </source>
</evidence>
<dbReference type="Gene3D" id="1.20.80.10">
    <property type="match status" value="1"/>
</dbReference>
<dbReference type="PANTHER" id="PTHR45858:SF5">
    <property type="entry name" value="MOESIN_EZRIN_RADIXIN HOMOLOG 1"/>
    <property type="match status" value="1"/>
</dbReference>
<dbReference type="SUPFAM" id="SSF50729">
    <property type="entry name" value="PH domain-like"/>
    <property type="match status" value="1"/>
</dbReference>
<feature type="region of interest" description="Disordered" evidence="3">
    <location>
        <begin position="390"/>
        <end position="433"/>
    </location>
</feature>
<dbReference type="InterPro" id="IPR019749">
    <property type="entry name" value="Band_41_domain"/>
</dbReference>
<gene>
    <name evidence="7" type="primary">LOC106464476</name>
</gene>
<dbReference type="SUPFAM" id="SSF54236">
    <property type="entry name" value="Ubiquitin-like"/>
    <property type="match status" value="1"/>
</dbReference>
<evidence type="ECO:0000256" key="4">
    <source>
        <dbReference type="SAM" id="SignalP"/>
    </source>
</evidence>
<sequence length="1046" mass="118448">MATMNIKMVTFTLVYTALIVIKPASQKILNHSIFVSQHKATGNLLFQQVCKMLSLLEVDYFGLEYADSSETKYWLDHNKPMCQQLGLPLVNPVMYFRVKFYTPDPAHLEEEYTRYLFSLQIKQDLAQGALQCNDNTAALIASYIVQADCGDYNVEEYPDHTYLSSFKFVPYQNDELERKIMENHKKHVGQSPSEADMNLLETARRCEHYGIRLTPAKDLDGVPLNLAVAHAGILVYQRSTKITTFSWAKIRKLSFKRRKLMIKLHPEESGIYKDAVEFFFEGRNSCKNFWKKGVENHGFFRCSEVRKLPRQRSRILSRGSSFRYSGRTQKQITEFVQENFVKRRPFQRSSSLRTPSTSHGSVGSSVSEQPLLSVSSNQSYGSVVLDDSGPVFTASESKPTSDSRPSLSRITQKPNQMAINGTLHSKEEEKPFRQMGFSSSLRSSDLEYDKVDLYSPDAFGHDADDNLSHDSYHLDEYVMNKDMSVEHMYKDNDVFNSEENKVKSNIEYSSDNKVGGKAAVPQNNGENEIGNIFPGNDENVYRGKDSNRRNNNNIEIPYLQHRQHLPAENTQHKVKEPQQSHLKVKKEHANIQYESPKLYTHAHKSSSSSSNDSDDSPRSVDVVCINQLPAVGNFSSQDDSVDGELFGHMLKNVKNKPNSSDSIEANREEIDVHLKTKNENISTVNETPYHENIKKTVLIDSDLMSYHLDRNSWKEPDLSVESLKNNASEIEVLTANVKSSTSPVGTFDAKFYKNQLNPTEDFLKDEAYKSSKTEKDTFSFELEHSTESTEMPAKSLSDQEDMLSDAPTQSIESMSTIIEVIQPEFDKNARILEEAETGSYRKDDNELCIKDDYNEADTSSQDDESTSDTSSTGEAVQSIHSSCSEKLHQLSDSRFQEINLFFSQEDLNFEDGDSKSEDHYVESVSLEITQHPKELVQPHTFYTHDNYKFSCTSSAESSSVETDIPVENTSLHEGMDILEDIAGRTEIISDEIAQNADDLYSCSSPHSEKSAHTTPRHRTCLQLEVSNGRISEFSACSEGRVSQGSS</sequence>
<name>A0ABM1BDZ9_LIMPO</name>
<feature type="compositionally biased region" description="Basic and acidic residues" evidence="3">
    <location>
        <begin position="774"/>
        <end position="787"/>
    </location>
</feature>
<dbReference type="SMART" id="SM00295">
    <property type="entry name" value="B41"/>
    <property type="match status" value="1"/>
</dbReference>
<dbReference type="Pfam" id="PF08736">
    <property type="entry name" value="FA"/>
    <property type="match status" value="1"/>
</dbReference>
<dbReference type="Pfam" id="PF00373">
    <property type="entry name" value="FERM_M"/>
    <property type="match status" value="1"/>
</dbReference>
<evidence type="ECO:0000256" key="3">
    <source>
        <dbReference type="SAM" id="MobiDB-lite"/>
    </source>
</evidence>
<feature type="chain" id="PRO_5046020081" evidence="4">
    <location>
        <begin position="17"/>
        <end position="1046"/>
    </location>
</feature>
<feature type="compositionally biased region" description="Low complexity" evidence="3">
    <location>
        <begin position="356"/>
        <end position="367"/>
    </location>
</feature>
<evidence type="ECO:0000259" key="5">
    <source>
        <dbReference type="PROSITE" id="PS50057"/>
    </source>
</evidence>
<dbReference type="GeneID" id="106464476"/>
<organism evidence="6 7">
    <name type="scientific">Limulus polyphemus</name>
    <name type="common">Atlantic horseshoe crab</name>
    <dbReference type="NCBI Taxonomy" id="6850"/>
    <lineage>
        <taxon>Eukaryota</taxon>
        <taxon>Metazoa</taxon>
        <taxon>Ecdysozoa</taxon>
        <taxon>Arthropoda</taxon>
        <taxon>Chelicerata</taxon>
        <taxon>Merostomata</taxon>
        <taxon>Xiphosura</taxon>
        <taxon>Limulidae</taxon>
        <taxon>Limulus</taxon>
    </lineage>
</organism>
<comment type="subcellular location">
    <subcellularLocation>
        <location evidence="1">Cell junction</location>
    </subcellularLocation>
</comment>
<keyword evidence="4" id="KW-0732">Signal</keyword>
<dbReference type="Pfam" id="PF09380">
    <property type="entry name" value="FERM_C"/>
    <property type="match status" value="1"/>
</dbReference>
<dbReference type="InterPro" id="IPR041788">
    <property type="entry name" value="FARP1/FARP2/FRMD7_FERM_C"/>
</dbReference>
<evidence type="ECO:0000313" key="7">
    <source>
        <dbReference type="RefSeq" id="XP_013780073.2"/>
    </source>
</evidence>
<feature type="region of interest" description="Disordered" evidence="3">
    <location>
        <begin position="599"/>
        <end position="619"/>
    </location>
</feature>
<feature type="domain" description="FERM" evidence="5">
    <location>
        <begin position="17"/>
        <end position="304"/>
    </location>
</feature>
<evidence type="ECO:0000256" key="2">
    <source>
        <dbReference type="ARBA" id="ARBA00022949"/>
    </source>
</evidence>
<feature type="signal peptide" evidence="4">
    <location>
        <begin position="1"/>
        <end position="16"/>
    </location>
</feature>
<dbReference type="InterPro" id="IPR051835">
    <property type="entry name" value="RAC1-GEF"/>
</dbReference>
<feature type="region of interest" description="Disordered" evidence="3">
    <location>
        <begin position="774"/>
        <end position="806"/>
    </location>
</feature>
<feature type="compositionally biased region" description="Polar residues" evidence="3">
    <location>
        <begin position="394"/>
        <end position="423"/>
    </location>
</feature>
<dbReference type="CDD" id="cd13193">
    <property type="entry name" value="FERM_C_FARP1-like"/>
    <property type="match status" value="1"/>
</dbReference>
<keyword evidence="2" id="KW-0965">Cell junction</keyword>
<dbReference type="SMART" id="SM01195">
    <property type="entry name" value="FA"/>
    <property type="match status" value="1"/>
</dbReference>
<dbReference type="PROSITE" id="PS00660">
    <property type="entry name" value="FERM_1"/>
    <property type="match status" value="1"/>
</dbReference>
<proteinExistence type="predicted"/>
<accession>A0ABM1BDZ9</accession>
<dbReference type="InterPro" id="IPR018980">
    <property type="entry name" value="FERM_PH-like_C"/>
</dbReference>
<dbReference type="InterPro" id="IPR018979">
    <property type="entry name" value="FERM_N"/>
</dbReference>
<dbReference type="RefSeq" id="XP_013780073.2">
    <property type="nucleotide sequence ID" value="XM_013924619.2"/>
</dbReference>
<dbReference type="PRINTS" id="PR00935">
    <property type="entry name" value="BAND41"/>
</dbReference>
<dbReference type="SUPFAM" id="SSF47031">
    <property type="entry name" value="Second domain of FERM"/>
    <property type="match status" value="1"/>
</dbReference>
<dbReference type="PROSITE" id="PS50057">
    <property type="entry name" value="FERM_3"/>
    <property type="match status" value="1"/>
</dbReference>
<dbReference type="InterPro" id="IPR019747">
    <property type="entry name" value="FERM_CS"/>
</dbReference>
<feature type="region of interest" description="Disordered" evidence="3">
    <location>
        <begin position="853"/>
        <end position="880"/>
    </location>
</feature>
<feature type="region of interest" description="Disordered" evidence="3">
    <location>
        <begin position="520"/>
        <end position="551"/>
    </location>
</feature>
<dbReference type="Proteomes" id="UP000694941">
    <property type="component" value="Unplaced"/>
</dbReference>
<protein>
    <submittedName>
        <fullName evidence="7">Band 4.1-like protein 4A</fullName>
    </submittedName>
</protein>
<keyword evidence="6" id="KW-1185">Reference proteome</keyword>